<name>A0A4Z0FE72_9GAMM</name>
<dbReference type="PANTHER" id="PTHR39456">
    <property type="entry name" value="METAL-DEPENDENT HYDROLASE"/>
    <property type="match status" value="1"/>
</dbReference>
<dbReference type="Pfam" id="PF10118">
    <property type="entry name" value="Metal_hydrol"/>
    <property type="match status" value="1"/>
</dbReference>
<feature type="region of interest" description="Disordered" evidence="1">
    <location>
        <begin position="1"/>
        <end position="42"/>
    </location>
</feature>
<keyword evidence="3" id="KW-1185">Reference proteome</keyword>
<dbReference type="GO" id="GO:0016787">
    <property type="term" value="F:hydrolase activity"/>
    <property type="evidence" value="ECO:0007669"/>
    <property type="project" value="UniProtKB-KW"/>
</dbReference>
<proteinExistence type="predicted"/>
<evidence type="ECO:0000256" key="1">
    <source>
        <dbReference type="SAM" id="MobiDB-lite"/>
    </source>
</evidence>
<evidence type="ECO:0000313" key="2">
    <source>
        <dbReference type="EMBL" id="TFZ84032.1"/>
    </source>
</evidence>
<dbReference type="InterPro" id="IPR016516">
    <property type="entry name" value="UCP07580"/>
</dbReference>
<dbReference type="RefSeq" id="WP_135280391.1">
    <property type="nucleotide sequence ID" value="NZ_SRIO01000001.1"/>
</dbReference>
<dbReference type="OrthoDB" id="5727566at2"/>
<keyword evidence="2" id="KW-0378">Hydrolase</keyword>
<comment type="caution">
    <text evidence="2">The sequence shown here is derived from an EMBL/GenBank/DDBJ whole genome shotgun (WGS) entry which is preliminary data.</text>
</comment>
<organism evidence="2 3">
    <name type="scientific">Candidatus Macondimonas diazotrophica</name>
    <dbReference type="NCBI Taxonomy" id="2305248"/>
    <lineage>
        <taxon>Bacteria</taxon>
        <taxon>Pseudomonadati</taxon>
        <taxon>Pseudomonadota</taxon>
        <taxon>Gammaproteobacteria</taxon>
        <taxon>Chromatiales</taxon>
        <taxon>Ectothiorhodospiraceae</taxon>
        <taxon>Candidatus Macondimonas</taxon>
    </lineage>
</organism>
<protein>
    <submittedName>
        <fullName evidence="2">Metal-dependent hydrolase</fullName>
    </submittedName>
</protein>
<dbReference type="PANTHER" id="PTHR39456:SF1">
    <property type="entry name" value="METAL-DEPENDENT HYDROLASE"/>
    <property type="match status" value="1"/>
</dbReference>
<accession>A0A4Z0FE72</accession>
<dbReference type="EMBL" id="SRIO01000001">
    <property type="protein sequence ID" value="TFZ84032.1"/>
    <property type="molecule type" value="Genomic_DNA"/>
</dbReference>
<evidence type="ECO:0000313" key="3">
    <source>
        <dbReference type="Proteomes" id="UP000297890"/>
    </source>
</evidence>
<dbReference type="AlphaFoldDB" id="A0A4Z0FE72"/>
<gene>
    <name evidence="2" type="ORF">E4680_00335</name>
</gene>
<reference evidence="2 3" key="1">
    <citation type="journal article" date="2019" name="ISME J.">
        <title>Candidatus Macondimonas diazotrophica, a novel gammaproteobacterial genus dominating crude-oil-contaminated coastal sediments.</title>
        <authorList>
            <person name="Karthikeyan S."/>
            <person name="Konstantinidis K."/>
        </authorList>
    </citation>
    <scope>NUCLEOTIDE SEQUENCE [LARGE SCALE GENOMIC DNA]</scope>
    <source>
        <strain evidence="2 3">KTK01</strain>
    </source>
</reference>
<dbReference type="Proteomes" id="UP000297890">
    <property type="component" value="Unassembled WGS sequence"/>
</dbReference>
<sequence length="421" mass="48575">MFHGSDPLDAIGTVQAPGRDSYRRNSIGGRPDVADRRMSSTNGRFLKRSTAQGALQVRGGIGKSPFSGESEMLTGSSVKLRIGGVCGIYNQSVSVAGERDRLREAFGPNNERKHPDRQAAIRGRRIMDMLSSTQQASPPEEHTIEPRPIRFNITDASPRYWFANDPFRTQFFNALFTTFPPGENFFVRSVVHYRDRIRDPLLLKQINAFAGQEGTHANAHQDHLDILSRQGYTSLERENRYIIDPFLKLANRIAPRFALALTVALEHFTAMLAHQSIARSDLFRDLAHEDFKPLMEWHAAEEIEHKAVAFDVYQQVDGSYRRRIGAMIGATFFMVVLLVPMRMTPLLYRDGVLFNWRTWRDGLSFLYGRQGIFRMPWNHYKQFYRRDFHPWDVQDFDLIRPFRDEYQSGLWLEASRLKRTG</sequence>